<keyword evidence="1" id="KW-0812">Transmembrane</keyword>
<keyword evidence="1" id="KW-0472">Membrane</keyword>
<evidence type="ECO:0000259" key="2">
    <source>
        <dbReference type="SMART" id="SM00014"/>
    </source>
</evidence>
<feature type="transmembrane region" description="Helical" evidence="1">
    <location>
        <begin position="230"/>
        <end position="251"/>
    </location>
</feature>
<reference evidence="3" key="1">
    <citation type="submission" date="2022-12" db="EMBL/GenBank/DDBJ databases">
        <title>Clostridium sp. nov., isolated from industrial wastewater.</title>
        <authorList>
            <person name="Jiayan W."/>
        </authorList>
    </citation>
    <scope>NUCLEOTIDE SEQUENCE</scope>
    <source>
        <strain evidence="3">ZC22-4</strain>
    </source>
</reference>
<evidence type="ECO:0000313" key="3">
    <source>
        <dbReference type="EMBL" id="MCY6959143.1"/>
    </source>
</evidence>
<evidence type="ECO:0000313" key="4">
    <source>
        <dbReference type="Proteomes" id="UP001144612"/>
    </source>
</evidence>
<dbReference type="Pfam" id="PF01569">
    <property type="entry name" value="PAP2"/>
    <property type="match status" value="1"/>
</dbReference>
<gene>
    <name evidence="3" type="ORF">OW729_11055</name>
</gene>
<proteinExistence type="predicted"/>
<organism evidence="3 4">
    <name type="scientific">Clostridium brassicae</name>
    <dbReference type="NCBI Taxonomy" id="2999072"/>
    <lineage>
        <taxon>Bacteria</taxon>
        <taxon>Bacillati</taxon>
        <taxon>Bacillota</taxon>
        <taxon>Clostridia</taxon>
        <taxon>Eubacteriales</taxon>
        <taxon>Clostridiaceae</taxon>
        <taxon>Clostridium</taxon>
    </lineage>
</organism>
<dbReference type="Gene3D" id="1.20.144.10">
    <property type="entry name" value="Phosphatidic acid phosphatase type 2/haloperoxidase"/>
    <property type="match status" value="1"/>
</dbReference>
<keyword evidence="4" id="KW-1185">Reference proteome</keyword>
<dbReference type="SMART" id="SM00014">
    <property type="entry name" value="acidPPc"/>
    <property type="match status" value="1"/>
</dbReference>
<dbReference type="Proteomes" id="UP001144612">
    <property type="component" value="Unassembled WGS sequence"/>
</dbReference>
<accession>A0ABT4DA00</accession>
<feature type="transmembrane region" description="Helical" evidence="1">
    <location>
        <begin position="28"/>
        <end position="50"/>
    </location>
</feature>
<sequence length="291" mass="33322">MSDLLTSDINIQIIRYFQSFSNPILDKLAEFITMMGEEYFFILVIAIIFWCVNKKFGYRLGFTLIFSMIFNGGIKEALKVPRVFGTEGIRSLRIETATGYSFPSGHTQGITTFWAYIMSSIKKKWTYILGTIIIVLVGFSRIYLGVHRPVDIIGGVVFALVWVFIANKILNNLEYRRSKAGILIVIISMIIGLYFLKSQDYYKASGTVIGLCIGYFIESKYIKFNEKGNLIQNILKLIIGITMVLIIRSVLKIILPQYLIFDFIRYTVVGLWMTVGAPWTFIKLRLSLENL</sequence>
<dbReference type="RefSeq" id="WP_268061567.1">
    <property type="nucleotide sequence ID" value="NZ_JAPQFJ010000010.1"/>
</dbReference>
<dbReference type="PANTHER" id="PTHR14969:SF13">
    <property type="entry name" value="AT30094P"/>
    <property type="match status" value="1"/>
</dbReference>
<name>A0ABT4DA00_9CLOT</name>
<feature type="transmembrane region" description="Helical" evidence="1">
    <location>
        <begin position="177"/>
        <end position="195"/>
    </location>
</feature>
<feature type="transmembrane region" description="Helical" evidence="1">
    <location>
        <begin position="125"/>
        <end position="146"/>
    </location>
</feature>
<keyword evidence="1" id="KW-1133">Transmembrane helix</keyword>
<feature type="transmembrane region" description="Helical" evidence="1">
    <location>
        <begin position="152"/>
        <end position="170"/>
    </location>
</feature>
<dbReference type="EMBL" id="JAPQFJ010000010">
    <property type="protein sequence ID" value="MCY6959143.1"/>
    <property type="molecule type" value="Genomic_DNA"/>
</dbReference>
<comment type="caution">
    <text evidence="3">The sequence shown here is derived from an EMBL/GenBank/DDBJ whole genome shotgun (WGS) entry which is preliminary data.</text>
</comment>
<dbReference type="InterPro" id="IPR036938">
    <property type="entry name" value="PAP2/HPO_sf"/>
</dbReference>
<dbReference type="InterPro" id="IPR000326">
    <property type="entry name" value="PAP2/HPO"/>
</dbReference>
<dbReference type="PANTHER" id="PTHR14969">
    <property type="entry name" value="SPHINGOSINE-1-PHOSPHATE PHOSPHOHYDROLASE"/>
    <property type="match status" value="1"/>
</dbReference>
<feature type="domain" description="Phosphatidic acid phosphatase type 2/haloperoxidase" evidence="2">
    <location>
        <begin position="57"/>
        <end position="167"/>
    </location>
</feature>
<dbReference type="SUPFAM" id="SSF48317">
    <property type="entry name" value="Acid phosphatase/Vanadium-dependent haloperoxidase"/>
    <property type="match status" value="1"/>
</dbReference>
<protein>
    <submittedName>
        <fullName evidence="3">Phosphatase PAP2 family protein</fullName>
    </submittedName>
</protein>
<evidence type="ECO:0000256" key="1">
    <source>
        <dbReference type="SAM" id="Phobius"/>
    </source>
</evidence>
<feature type="transmembrane region" description="Helical" evidence="1">
    <location>
        <begin position="263"/>
        <end position="282"/>
    </location>
</feature>